<dbReference type="RefSeq" id="WP_283173430.1">
    <property type="nucleotide sequence ID" value="NZ_JAPNOA010000025.1"/>
</dbReference>
<comment type="similarity">
    <text evidence="1">Belongs to the leucine-binding protein family.</text>
</comment>
<dbReference type="AlphaFoldDB" id="A0A9X3ECT9"/>
<keyword evidence="2" id="KW-0813">Transport</keyword>
<keyword evidence="3" id="KW-0732">Signal</keyword>
<evidence type="ECO:0000256" key="4">
    <source>
        <dbReference type="ARBA" id="ARBA00022970"/>
    </source>
</evidence>
<evidence type="ECO:0000256" key="1">
    <source>
        <dbReference type="ARBA" id="ARBA00010062"/>
    </source>
</evidence>
<accession>A0A9X3ECT9</accession>
<proteinExistence type="inferred from homology"/>
<dbReference type="SUPFAM" id="SSF53822">
    <property type="entry name" value="Periplasmic binding protein-like I"/>
    <property type="match status" value="1"/>
</dbReference>
<keyword evidence="4" id="KW-0029">Amino-acid transport</keyword>
<feature type="region of interest" description="Disordered" evidence="5">
    <location>
        <begin position="403"/>
        <end position="422"/>
    </location>
</feature>
<keyword evidence="8" id="KW-1185">Reference proteome</keyword>
<dbReference type="PANTHER" id="PTHR30483">
    <property type="entry name" value="LEUCINE-SPECIFIC-BINDING PROTEIN"/>
    <property type="match status" value="1"/>
</dbReference>
<evidence type="ECO:0000313" key="7">
    <source>
        <dbReference type="EMBL" id="MCY0965217.1"/>
    </source>
</evidence>
<evidence type="ECO:0000256" key="5">
    <source>
        <dbReference type="SAM" id="MobiDB-lite"/>
    </source>
</evidence>
<feature type="domain" description="Leucine-binding protein" evidence="6">
    <location>
        <begin position="30"/>
        <end position="375"/>
    </location>
</feature>
<comment type="caution">
    <text evidence="7">The sequence shown here is derived from an EMBL/GenBank/DDBJ whole genome shotgun (WGS) entry which is preliminary data.</text>
</comment>
<gene>
    <name evidence="7" type="ORF">OUO13_08475</name>
</gene>
<dbReference type="InterPro" id="IPR028081">
    <property type="entry name" value="Leu-bd"/>
</dbReference>
<dbReference type="EMBL" id="JAPNOA010000025">
    <property type="protein sequence ID" value="MCY0965217.1"/>
    <property type="molecule type" value="Genomic_DNA"/>
</dbReference>
<dbReference type="PRINTS" id="PR00337">
    <property type="entry name" value="LEUILEVALBP"/>
</dbReference>
<dbReference type="InterPro" id="IPR051010">
    <property type="entry name" value="BCAA_transport"/>
</dbReference>
<evidence type="ECO:0000259" key="6">
    <source>
        <dbReference type="Pfam" id="PF13458"/>
    </source>
</evidence>
<dbReference type="PANTHER" id="PTHR30483:SF6">
    <property type="entry name" value="PERIPLASMIC BINDING PROTEIN OF ABC TRANSPORTER FOR NATURAL AMINO ACIDS"/>
    <property type="match status" value="1"/>
</dbReference>
<protein>
    <submittedName>
        <fullName evidence="7">ABC transporter substrate-binding protein</fullName>
    </submittedName>
</protein>
<dbReference type="GO" id="GO:0006865">
    <property type="term" value="P:amino acid transport"/>
    <property type="evidence" value="ECO:0007669"/>
    <property type="project" value="UniProtKB-KW"/>
</dbReference>
<evidence type="ECO:0000256" key="3">
    <source>
        <dbReference type="ARBA" id="ARBA00022729"/>
    </source>
</evidence>
<organism evidence="7 8">
    <name type="scientific">Parathalassolituus penaei</name>
    <dbReference type="NCBI Taxonomy" id="2997323"/>
    <lineage>
        <taxon>Bacteria</taxon>
        <taxon>Pseudomonadati</taxon>
        <taxon>Pseudomonadota</taxon>
        <taxon>Gammaproteobacteria</taxon>
        <taxon>Oceanospirillales</taxon>
        <taxon>Oceanospirillaceae</taxon>
        <taxon>Parathalassolituus</taxon>
    </lineage>
</organism>
<sequence>MPQFNPAPRKRHWWLVAALAAVQLTAMAEPIRLGLNYPSTGRYKEQGIAQAQGAMLAVDEINAKGGVLGRPLELVTANTASDPVKAVANVNNMADQGVAMLFGGASSDVAIAAGKEAARHNLIYFGTLTYANETTGSEGHRYMFREPYSAWMAAKAIASWMNERLANKKIYYVTADYSWGNSTEASLRHFTHTEDTSKHGVTKTPFPKPRQTDLEQGINQAVKANADVLVLVQFGEDLATALHMVQSRGLNQKMTIIAPSLTLDIARSAGAVSMEGVIGAIPWSWNVPFEFNYDKGKQFVEAYEGRYGNYPSSSAASAYSIVYQFSSAVERAGGTDSNKLIQALENYSYTGLKDTQTWRAFDHQNVQTVYVVRGRERSKVMADKHKENFFEILSSLPGDQAAPSLEEWKEQRQAAGKPLTLQ</sequence>
<name>A0A9X3ECT9_9GAMM</name>
<dbReference type="Pfam" id="PF13458">
    <property type="entry name" value="Peripla_BP_6"/>
    <property type="match status" value="1"/>
</dbReference>
<dbReference type="InterPro" id="IPR000709">
    <property type="entry name" value="Leu_Ile_Val-bd"/>
</dbReference>
<dbReference type="Proteomes" id="UP001150830">
    <property type="component" value="Unassembled WGS sequence"/>
</dbReference>
<evidence type="ECO:0000256" key="2">
    <source>
        <dbReference type="ARBA" id="ARBA00022448"/>
    </source>
</evidence>
<dbReference type="Gene3D" id="3.40.50.2300">
    <property type="match status" value="2"/>
</dbReference>
<dbReference type="InterPro" id="IPR028082">
    <property type="entry name" value="Peripla_BP_I"/>
</dbReference>
<evidence type="ECO:0000313" key="8">
    <source>
        <dbReference type="Proteomes" id="UP001150830"/>
    </source>
</evidence>
<reference evidence="7" key="1">
    <citation type="submission" date="2022-11" db="EMBL/GenBank/DDBJ databases">
        <title>Parathalassolutuus dongxingensis gen. nov., sp. nov., a novel member of family Oceanospirillaceae isolated from a coastal shrimp pond in Guangxi, China.</title>
        <authorList>
            <person name="Chen H."/>
        </authorList>
    </citation>
    <scope>NUCLEOTIDE SEQUENCE</scope>
    <source>
        <strain evidence="7">G-43</strain>
    </source>
</reference>